<protein>
    <submittedName>
        <fullName evidence="8">Transcription factor bHLH168-like</fullName>
    </submittedName>
</protein>
<keyword evidence="3" id="KW-0804">Transcription</keyword>
<dbReference type="GO" id="GO:0000981">
    <property type="term" value="F:DNA-binding transcription factor activity, RNA polymerase II-specific"/>
    <property type="evidence" value="ECO:0007669"/>
    <property type="project" value="TreeGrafter"/>
</dbReference>
<feature type="domain" description="BHLH" evidence="6">
    <location>
        <begin position="27"/>
        <end position="77"/>
    </location>
</feature>
<dbReference type="GeneID" id="111295152"/>
<reference evidence="8" key="1">
    <citation type="submission" date="2025-08" db="UniProtKB">
        <authorList>
            <consortium name="RefSeq"/>
        </authorList>
    </citation>
    <scope>IDENTIFICATION</scope>
    <source>
        <tissue evidence="8">Fruit stalk</tissue>
    </source>
</reference>
<proteinExistence type="predicted"/>
<dbReference type="PROSITE" id="PS50888">
    <property type="entry name" value="BHLH"/>
    <property type="match status" value="1"/>
</dbReference>
<dbReference type="RefSeq" id="XP_022744270.1">
    <property type="nucleotide sequence ID" value="XM_022888535.1"/>
</dbReference>
<comment type="subcellular location">
    <subcellularLocation>
        <location evidence="1">Nucleus</location>
    </subcellularLocation>
</comment>
<evidence type="ECO:0000313" key="8">
    <source>
        <dbReference type="RefSeq" id="XP_022744270.1"/>
    </source>
</evidence>
<dbReference type="SUPFAM" id="SSF47459">
    <property type="entry name" value="HLH, helix-loop-helix DNA-binding domain"/>
    <property type="match status" value="1"/>
</dbReference>
<dbReference type="GO" id="GO:0046983">
    <property type="term" value="F:protein dimerization activity"/>
    <property type="evidence" value="ECO:0007669"/>
    <property type="project" value="InterPro"/>
</dbReference>
<name>A0A6P5YVL1_DURZI</name>
<evidence type="ECO:0000313" key="7">
    <source>
        <dbReference type="Proteomes" id="UP000515121"/>
    </source>
</evidence>
<dbReference type="Pfam" id="PF00010">
    <property type="entry name" value="HLH"/>
    <property type="match status" value="1"/>
</dbReference>
<dbReference type="SMART" id="SM00353">
    <property type="entry name" value="HLH"/>
    <property type="match status" value="1"/>
</dbReference>
<dbReference type="PANTHER" id="PTHR13935">
    <property type="entry name" value="ACHAETE-SCUTE TRANSCRIPTION FACTOR-RELATED"/>
    <property type="match status" value="1"/>
</dbReference>
<evidence type="ECO:0000256" key="3">
    <source>
        <dbReference type="ARBA" id="ARBA00023163"/>
    </source>
</evidence>
<evidence type="ECO:0000256" key="5">
    <source>
        <dbReference type="SAM" id="Coils"/>
    </source>
</evidence>
<dbReference type="Proteomes" id="UP000515121">
    <property type="component" value="Unplaced"/>
</dbReference>
<sequence>MLHIVLAGLGTQDLTNLHTLGLRRSLLSKMNRNLLERERRSNMRNLFSRLFSLLPPPSIRMSVPDMVEQATLYINHFQRHLDELRQRRTQLEEANKSTRDTMITPDLNITESNSIMEVNLITGSDMKFSLCDIVNTIEAEGAEVITLTYNNAGNVNFLTIHCQASVSSRNGIESSRLLQRLRTMIEE</sequence>
<keyword evidence="7" id="KW-1185">Reference proteome</keyword>
<organism evidence="7 8">
    <name type="scientific">Durio zibethinus</name>
    <name type="common">Durian</name>
    <dbReference type="NCBI Taxonomy" id="66656"/>
    <lineage>
        <taxon>Eukaryota</taxon>
        <taxon>Viridiplantae</taxon>
        <taxon>Streptophyta</taxon>
        <taxon>Embryophyta</taxon>
        <taxon>Tracheophyta</taxon>
        <taxon>Spermatophyta</taxon>
        <taxon>Magnoliopsida</taxon>
        <taxon>eudicotyledons</taxon>
        <taxon>Gunneridae</taxon>
        <taxon>Pentapetalae</taxon>
        <taxon>rosids</taxon>
        <taxon>malvids</taxon>
        <taxon>Malvales</taxon>
        <taxon>Malvaceae</taxon>
        <taxon>Helicteroideae</taxon>
        <taxon>Durio</taxon>
    </lineage>
</organism>
<evidence type="ECO:0000256" key="1">
    <source>
        <dbReference type="ARBA" id="ARBA00004123"/>
    </source>
</evidence>
<gene>
    <name evidence="8" type="primary">LOC111295152</name>
</gene>
<evidence type="ECO:0000256" key="2">
    <source>
        <dbReference type="ARBA" id="ARBA00023015"/>
    </source>
</evidence>
<dbReference type="KEGG" id="dzi:111295152"/>
<keyword evidence="5" id="KW-0175">Coiled coil</keyword>
<dbReference type="Gene3D" id="4.10.280.10">
    <property type="entry name" value="Helix-loop-helix DNA-binding domain"/>
    <property type="match status" value="1"/>
</dbReference>
<dbReference type="InterPro" id="IPR036638">
    <property type="entry name" value="HLH_DNA-bd_sf"/>
</dbReference>
<evidence type="ECO:0000259" key="6">
    <source>
        <dbReference type="PROSITE" id="PS50888"/>
    </source>
</evidence>
<dbReference type="AlphaFoldDB" id="A0A6P5YVL1"/>
<keyword evidence="2" id="KW-0805">Transcription regulation</keyword>
<accession>A0A6P5YVL1</accession>
<dbReference type="InterPro" id="IPR011598">
    <property type="entry name" value="bHLH_dom"/>
</dbReference>
<dbReference type="InterPro" id="IPR015660">
    <property type="entry name" value="MASH1/Ascl1a-like"/>
</dbReference>
<feature type="coiled-coil region" evidence="5">
    <location>
        <begin position="74"/>
        <end position="101"/>
    </location>
</feature>
<keyword evidence="4" id="KW-0539">Nucleus</keyword>
<dbReference type="OrthoDB" id="1870484at2759"/>
<evidence type="ECO:0000256" key="4">
    <source>
        <dbReference type="ARBA" id="ARBA00023242"/>
    </source>
</evidence>
<dbReference type="PANTHER" id="PTHR13935:SF118">
    <property type="entry name" value="BHLH DOMAIN-CONTAINING PROTEIN"/>
    <property type="match status" value="1"/>
</dbReference>
<dbReference type="GO" id="GO:0000977">
    <property type="term" value="F:RNA polymerase II transcription regulatory region sequence-specific DNA binding"/>
    <property type="evidence" value="ECO:0007669"/>
    <property type="project" value="TreeGrafter"/>
</dbReference>
<dbReference type="GO" id="GO:0090575">
    <property type="term" value="C:RNA polymerase II transcription regulator complex"/>
    <property type="evidence" value="ECO:0007669"/>
    <property type="project" value="TreeGrafter"/>
</dbReference>